<protein>
    <submittedName>
        <fullName evidence="4">Class I SAM-dependent methyltransferase</fullName>
        <ecNumber evidence="4">2.1.-.-</ecNumber>
    </submittedName>
</protein>
<dbReference type="Gene3D" id="3.40.50.150">
    <property type="entry name" value="Vaccinia Virus protein VP39"/>
    <property type="match status" value="1"/>
</dbReference>
<sequence length="244" mass="26457">MIDQGRAFAPVYERIYPPGEPTARFCAARHPGGGHPSLELGAGTGRVALPLAGHVGEVIAVELAPEMVEQLRAAPKPSQGEVSPVEADMTTYEPDRTFGLVLCVCSTIGLVHDRGVQQRLVATWARALAPGGALVIENHNPAAIEELHEGRTRQTAIFPYPQPNRSLLTHGVLDRDNELWTATHVFFDQGTPWTATEVVRLTGPDRVDAYAKQAGLECVERYADVEGSPFTGNEPMFVSVYQHA</sequence>
<feature type="domain" description="Methyltransferase" evidence="3">
    <location>
        <begin position="38"/>
        <end position="132"/>
    </location>
</feature>
<dbReference type="SUPFAM" id="SSF53335">
    <property type="entry name" value="S-adenosyl-L-methionine-dependent methyltransferases"/>
    <property type="match status" value="1"/>
</dbReference>
<proteinExistence type="predicted"/>
<evidence type="ECO:0000313" key="4">
    <source>
        <dbReference type="EMBL" id="MDS1272266.1"/>
    </source>
</evidence>
<dbReference type="InterPro" id="IPR029063">
    <property type="entry name" value="SAM-dependent_MTases_sf"/>
</dbReference>
<evidence type="ECO:0000313" key="5">
    <source>
        <dbReference type="Proteomes" id="UP001250214"/>
    </source>
</evidence>
<dbReference type="RefSeq" id="WP_310913837.1">
    <property type="nucleotide sequence ID" value="NZ_JAVLVT010000010.1"/>
</dbReference>
<name>A0ABU2HAH1_9ACTN</name>
<dbReference type="Pfam" id="PF13649">
    <property type="entry name" value="Methyltransf_25"/>
    <property type="match status" value="1"/>
</dbReference>
<dbReference type="EC" id="2.1.-.-" evidence="4"/>
<keyword evidence="1 4" id="KW-0489">Methyltransferase</keyword>
<evidence type="ECO:0000256" key="1">
    <source>
        <dbReference type="ARBA" id="ARBA00022603"/>
    </source>
</evidence>
<keyword evidence="5" id="KW-1185">Reference proteome</keyword>
<gene>
    <name evidence="4" type="ORF">RIF23_18410</name>
</gene>
<dbReference type="GO" id="GO:0008168">
    <property type="term" value="F:methyltransferase activity"/>
    <property type="evidence" value="ECO:0007669"/>
    <property type="project" value="UniProtKB-KW"/>
</dbReference>
<dbReference type="PANTHER" id="PTHR43861:SF1">
    <property type="entry name" value="TRANS-ACONITATE 2-METHYLTRANSFERASE"/>
    <property type="match status" value="1"/>
</dbReference>
<dbReference type="PANTHER" id="PTHR43861">
    <property type="entry name" value="TRANS-ACONITATE 2-METHYLTRANSFERASE-RELATED"/>
    <property type="match status" value="1"/>
</dbReference>
<evidence type="ECO:0000256" key="2">
    <source>
        <dbReference type="ARBA" id="ARBA00022679"/>
    </source>
</evidence>
<accession>A0ABU2HAH1</accession>
<reference evidence="5" key="1">
    <citation type="submission" date="2023-07" db="EMBL/GenBank/DDBJ databases">
        <title>Novel species in the genus Lipingzhangella isolated from Sambhar Salt Lake.</title>
        <authorList>
            <person name="Jiya N."/>
            <person name="Kajale S."/>
            <person name="Sharma A."/>
        </authorList>
    </citation>
    <scope>NUCLEOTIDE SEQUENCE [LARGE SCALE GENOMIC DNA]</scope>
    <source>
        <strain evidence="5">LS1_29</strain>
    </source>
</reference>
<keyword evidence="2 4" id="KW-0808">Transferase</keyword>
<organism evidence="4 5">
    <name type="scientific">Lipingzhangella rawalii</name>
    <dbReference type="NCBI Taxonomy" id="2055835"/>
    <lineage>
        <taxon>Bacteria</taxon>
        <taxon>Bacillati</taxon>
        <taxon>Actinomycetota</taxon>
        <taxon>Actinomycetes</taxon>
        <taxon>Streptosporangiales</taxon>
        <taxon>Nocardiopsidaceae</taxon>
        <taxon>Lipingzhangella</taxon>
    </lineage>
</organism>
<evidence type="ECO:0000259" key="3">
    <source>
        <dbReference type="Pfam" id="PF13649"/>
    </source>
</evidence>
<comment type="caution">
    <text evidence="4">The sequence shown here is derived from an EMBL/GenBank/DDBJ whole genome shotgun (WGS) entry which is preliminary data.</text>
</comment>
<dbReference type="CDD" id="cd02440">
    <property type="entry name" value="AdoMet_MTases"/>
    <property type="match status" value="1"/>
</dbReference>
<dbReference type="EMBL" id="JAVLVT010000010">
    <property type="protein sequence ID" value="MDS1272266.1"/>
    <property type="molecule type" value="Genomic_DNA"/>
</dbReference>
<dbReference type="GO" id="GO:0032259">
    <property type="term" value="P:methylation"/>
    <property type="evidence" value="ECO:0007669"/>
    <property type="project" value="UniProtKB-KW"/>
</dbReference>
<dbReference type="Proteomes" id="UP001250214">
    <property type="component" value="Unassembled WGS sequence"/>
</dbReference>
<dbReference type="InterPro" id="IPR041698">
    <property type="entry name" value="Methyltransf_25"/>
</dbReference>